<evidence type="ECO:0000256" key="1">
    <source>
        <dbReference type="ARBA" id="ARBA00006484"/>
    </source>
</evidence>
<dbReference type="PRINTS" id="PR00081">
    <property type="entry name" value="GDHRDH"/>
</dbReference>
<dbReference type="GO" id="GO:0032787">
    <property type="term" value="P:monocarboxylic acid metabolic process"/>
    <property type="evidence" value="ECO:0007669"/>
    <property type="project" value="UniProtKB-ARBA"/>
</dbReference>
<dbReference type="PROSITE" id="PS00061">
    <property type="entry name" value="ADH_SHORT"/>
    <property type="match status" value="1"/>
</dbReference>
<gene>
    <name evidence="2" type="ORF">BXY66_0345</name>
</gene>
<dbReference type="PANTHER" id="PTHR42879:SF2">
    <property type="entry name" value="3-OXOACYL-[ACYL-CARRIER-PROTEIN] REDUCTASE FABG"/>
    <property type="match status" value="1"/>
</dbReference>
<proteinExistence type="inferred from homology"/>
<dbReference type="FunFam" id="3.40.50.720:FF:000084">
    <property type="entry name" value="Short-chain dehydrogenase reductase"/>
    <property type="match status" value="1"/>
</dbReference>
<dbReference type="PANTHER" id="PTHR42879">
    <property type="entry name" value="3-OXOACYL-(ACYL-CARRIER-PROTEIN) REDUCTASE"/>
    <property type="match status" value="1"/>
</dbReference>
<dbReference type="Gene3D" id="3.40.50.720">
    <property type="entry name" value="NAD(P)-binding Rossmann-like Domain"/>
    <property type="match status" value="1"/>
</dbReference>
<sequence length="254" mass="26238">MNLEGRHIIVTGAAAGIGLGIAKACVAAGAQVTGFDKSLEAEGLAETGAQFVQLDVTDLDAFEAAIAAAHARAGRLDGMVNNAGVTIKVPFLEMTRAQMETLWTVNQRSVLVGCQAAGRIMAEAGKGAIVNIASVHARATNPGHEGYAATKAAIVAMTRAMAWSLGTKGVRVNAISPAMTRTEIVDEAMQTPDLADRFRSWTAEGEVTTVDEIGALAAFLLSDAGAALNGSDVLADRGMSALLDIFDLEGKRNG</sequence>
<dbReference type="OrthoDB" id="286404at2"/>
<dbReference type="Pfam" id="PF13561">
    <property type="entry name" value="adh_short_C2"/>
    <property type="match status" value="1"/>
</dbReference>
<dbReference type="Proteomes" id="UP000295673">
    <property type="component" value="Unassembled WGS sequence"/>
</dbReference>
<keyword evidence="3" id="KW-1185">Reference proteome</keyword>
<evidence type="ECO:0000313" key="2">
    <source>
        <dbReference type="EMBL" id="TCL08308.1"/>
    </source>
</evidence>
<dbReference type="InterPro" id="IPR036291">
    <property type="entry name" value="NAD(P)-bd_dom_sf"/>
</dbReference>
<evidence type="ECO:0000313" key="3">
    <source>
        <dbReference type="Proteomes" id="UP000295673"/>
    </source>
</evidence>
<dbReference type="SUPFAM" id="SSF51735">
    <property type="entry name" value="NAD(P)-binding Rossmann-fold domains"/>
    <property type="match status" value="1"/>
</dbReference>
<protein>
    <submittedName>
        <fullName evidence="2">3-oxoacyl-[acyl-carrier protein] reductase</fullName>
    </submittedName>
</protein>
<dbReference type="RefSeq" id="WP_132858445.1">
    <property type="nucleotide sequence ID" value="NZ_SMGR01000001.1"/>
</dbReference>
<dbReference type="EMBL" id="SMGR01000001">
    <property type="protein sequence ID" value="TCL08308.1"/>
    <property type="molecule type" value="Genomic_DNA"/>
</dbReference>
<accession>A0A4R1NSS1</accession>
<reference evidence="2 3" key="1">
    <citation type="submission" date="2019-03" db="EMBL/GenBank/DDBJ databases">
        <title>Genomic Encyclopedia of Archaeal and Bacterial Type Strains, Phase II (KMG-II): from individual species to whole genera.</title>
        <authorList>
            <person name="Goeker M."/>
        </authorList>
    </citation>
    <scope>NUCLEOTIDE SEQUENCE [LARGE SCALE GENOMIC DNA]</scope>
    <source>
        <strain evidence="2 3">DSM 26433</strain>
    </source>
</reference>
<comment type="similarity">
    <text evidence="1">Belongs to the short-chain dehydrogenases/reductases (SDR) family.</text>
</comment>
<dbReference type="InterPro" id="IPR002347">
    <property type="entry name" value="SDR_fam"/>
</dbReference>
<comment type="caution">
    <text evidence="2">The sequence shown here is derived from an EMBL/GenBank/DDBJ whole genome shotgun (WGS) entry which is preliminary data.</text>
</comment>
<dbReference type="CDD" id="cd05233">
    <property type="entry name" value="SDR_c"/>
    <property type="match status" value="1"/>
</dbReference>
<organism evidence="2 3">
    <name type="scientific">Shimia isoporae</name>
    <dbReference type="NCBI Taxonomy" id="647720"/>
    <lineage>
        <taxon>Bacteria</taxon>
        <taxon>Pseudomonadati</taxon>
        <taxon>Pseudomonadota</taxon>
        <taxon>Alphaproteobacteria</taxon>
        <taxon>Rhodobacterales</taxon>
        <taxon>Roseobacteraceae</taxon>
    </lineage>
</organism>
<name>A0A4R1NSS1_9RHOB</name>
<dbReference type="PRINTS" id="PR00080">
    <property type="entry name" value="SDRFAMILY"/>
</dbReference>
<dbReference type="InterPro" id="IPR050259">
    <property type="entry name" value="SDR"/>
</dbReference>
<dbReference type="AlphaFoldDB" id="A0A4R1NSS1"/>
<dbReference type="InterPro" id="IPR020904">
    <property type="entry name" value="Sc_DH/Rdtase_CS"/>
</dbReference>